<feature type="compositionally biased region" description="Basic and acidic residues" evidence="2">
    <location>
        <begin position="187"/>
        <end position="197"/>
    </location>
</feature>
<feature type="compositionally biased region" description="Low complexity" evidence="2">
    <location>
        <begin position="209"/>
        <end position="219"/>
    </location>
</feature>
<dbReference type="Proteomes" id="UP000324800">
    <property type="component" value="Unassembled WGS sequence"/>
</dbReference>
<feature type="compositionally biased region" description="Low complexity" evidence="2">
    <location>
        <begin position="537"/>
        <end position="566"/>
    </location>
</feature>
<feature type="compositionally biased region" description="Basic and acidic residues" evidence="2">
    <location>
        <begin position="1"/>
        <end position="12"/>
    </location>
</feature>
<feature type="coiled-coil region" evidence="1">
    <location>
        <begin position="351"/>
        <end position="394"/>
    </location>
</feature>
<feature type="region of interest" description="Disordered" evidence="2">
    <location>
        <begin position="1"/>
        <end position="32"/>
    </location>
</feature>
<feature type="compositionally biased region" description="Polar residues" evidence="2">
    <location>
        <begin position="483"/>
        <end position="510"/>
    </location>
</feature>
<proteinExistence type="predicted"/>
<comment type="caution">
    <text evidence="3">The sequence shown here is derived from an EMBL/GenBank/DDBJ whole genome shotgun (WGS) entry which is preliminary data.</text>
</comment>
<feature type="compositionally biased region" description="Basic residues" evidence="2">
    <location>
        <begin position="243"/>
        <end position="254"/>
    </location>
</feature>
<evidence type="ECO:0000256" key="1">
    <source>
        <dbReference type="SAM" id="Coils"/>
    </source>
</evidence>
<feature type="region of interest" description="Disordered" evidence="2">
    <location>
        <begin position="182"/>
        <end position="254"/>
    </location>
</feature>
<reference evidence="3 4" key="1">
    <citation type="submission" date="2019-03" db="EMBL/GenBank/DDBJ databases">
        <title>Single cell metagenomics reveals metabolic interactions within the superorganism composed of flagellate Streblomastix strix and complex community of Bacteroidetes bacteria on its surface.</title>
        <authorList>
            <person name="Treitli S.C."/>
            <person name="Kolisko M."/>
            <person name="Husnik F."/>
            <person name="Keeling P."/>
            <person name="Hampl V."/>
        </authorList>
    </citation>
    <scope>NUCLEOTIDE SEQUENCE [LARGE SCALE GENOMIC DNA]</scope>
    <source>
        <strain evidence="3">ST1C</strain>
    </source>
</reference>
<protein>
    <submittedName>
        <fullName evidence="3">Uncharacterized protein</fullName>
    </submittedName>
</protein>
<gene>
    <name evidence="3" type="ORF">EZS28_017543</name>
</gene>
<sequence length="652" mass="75546">MSGQNKRLERAGEYSPQFFRQNRISPERKSPEQRTINAITLTPEQRVNQSAVLIENSLVAHQLISAQQQQQKLILQQQEQLKILQDKQEELLRQQQQILNLQSPVRSSIRSSPHLDRLNQSQTDKFHNNDHIVYPQSQIQPRPISPPRQDPLMKRTSNAGSIQQDLPEFQYGAELSQKLDQSWKSGNKGDKSPDIERLSGNLQNTVQLSPSDSTDYSSDSSDEYYNENNHSKSNTHLNNNEHRHSRRHKHDHKHRYDHSLSHSHISTSHHSSDTHMNIHYTEYEQSLIQDRIERINKQDHIRQREKERTRIERDIKWDEEDRRIQRDREARNELLRQREDEFNQLVERQKIKDQEVLLEKLKERENERQKEIEQMRYERQLKEAESIRERELNERLLEIKRRKATNSYNLMNQHLKSPVQQTKILPPTASVELESVLPLLYNPKTIALSATRSASPIAPFSTSMVSSPVKQQSVNVNYTQSSSALYNQSPSRTSDNQSSQRVDTIYNPTISKLPPESTDMPNAPYSTVLINFSLKSQSTNMNNSSNSKQRQSPTKDQQQQSIQQSSNTDNYTSQLPKTTSPSRKRRTSPPLSAQSSFFSKQQPIEGNTNNNNSAVTLPMTYDESGNDSGLLQGRRRKSPGIQITIGSGNQYE</sequence>
<feature type="compositionally biased region" description="Polar residues" evidence="2">
    <location>
        <begin position="589"/>
        <end position="615"/>
    </location>
</feature>
<feature type="region of interest" description="Disordered" evidence="2">
    <location>
        <begin position="483"/>
        <end position="524"/>
    </location>
</feature>
<feature type="compositionally biased region" description="Polar residues" evidence="2">
    <location>
        <begin position="226"/>
        <end position="238"/>
    </location>
</feature>
<name>A0A5J4VWD0_9EUKA</name>
<evidence type="ECO:0000313" key="4">
    <source>
        <dbReference type="Proteomes" id="UP000324800"/>
    </source>
</evidence>
<organism evidence="3 4">
    <name type="scientific">Streblomastix strix</name>
    <dbReference type="NCBI Taxonomy" id="222440"/>
    <lineage>
        <taxon>Eukaryota</taxon>
        <taxon>Metamonada</taxon>
        <taxon>Preaxostyla</taxon>
        <taxon>Oxymonadida</taxon>
        <taxon>Streblomastigidae</taxon>
        <taxon>Streblomastix</taxon>
    </lineage>
</organism>
<dbReference type="AlphaFoldDB" id="A0A5J4VWD0"/>
<feature type="region of interest" description="Disordered" evidence="2">
    <location>
        <begin position="133"/>
        <end position="158"/>
    </location>
</feature>
<dbReference type="EMBL" id="SNRW01004585">
    <property type="protein sequence ID" value="KAA6386931.1"/>
    <property type="molecule type" value="Genomic_DNA"/>
</dbReference>
<feature type="compositionally biased region" description="Polar residues" evidence="2">
    <location>
        <begin position="567"/>
        <end position="581"/>
    </location>
</feature>
<feature type="coiled-coil region" evidence="1">
    <location>
        <begin position="67"/>
        <end position="94"/>
    </location>
</feature>
<accession>A0A5J4VWD0</accession>
<evidence type="ECO:0000256" key="2">
    <source>
        <dbReference type="SAM" id="MobiDB-lite"/>
    </source>
</evidence>
<feature type="region of interest" description="Disordered" evidence="2">
    <location>
        <begin position="537"/>
        <end position="652"/>
    </location>
</feature>
<keyword evidence="1" id="KW-0175">Coiled coil</keyword>
<evidence type="ECO:0000313" key="3">
    <source>
        <dbReference type="EMBL" id="KAA6386931.1"/>
    </source>
</evidence>